<comment type="caution">
    <text evidence="1">The sequence shown here is derived from an EMBL/GenBank/DDBJ whole genome shotgun (WGS) entry which is preliminary data.</text>
</comment>
<dbReference type="OrthoDB" id="10248513at2759"/>
<sequence>MDILVIDLTPYIDVTSGEFCLDEVPSHEVEKVCLEANRILRETRALHVKDPRFLAEGNEQLISMIEKYFEISDEFKLLQARPDMNYQVKSFLVNAKGTFGMARPKTCWCEFIHIVKNI</sequence>
<proteinExistence type="predicted"/>
<gene>
    <name evidence="1" type="ORF">CTI12_AA209430</name>
</gene>
<dbReference type="STRING" id="35608.A0A2U1NZ95"/>
<dbReference type="Proteomes" id="UP000245207">
    <property type="component" value="Unassembled WGS sequence"/>
</dbReference>
<organism evidence="1 2">
    <name type="scientific">Artemisia annua</name>
    <name type="common">Sweet wormwood</name>
    <dbReference type="NCBI Taxonomy" id="35608"/>
    <lineage>
        <taxon>Eukaryota</taxon>
        <taxon>Viridiplantae</taxon>
        <taxon>Streptophyta</taxon>
        <taxon>Embryophyta</taxon>
        <taxon>Tracheophyta</taxon>
        <taxon>Spermatophyta</taxon>
        <taxon>Magnoliopsida</taxon>
        <taxon>eudicotyledons</taxon>
        <taxon>Gunneridae</taxon>
        <taxon>Pentapetalae</taxon>
        <taxon>asterids</taxon>
        <taxon>campanulids</taxon>
        <taxon>Asterales</taxon>
        <taxon>Asteraceae</taxon>
        <taxon>Asteroideae</taxon>
        <taxon>Anthemideae</taxon>
        <taxon>Artemisiinae</taxon>
        <taxon>Artemisia</taxon>
    </lineage>
</organism>
<accession>A0A2U1NZ95</accession>
<name>A0A2U1NZ95_ARTAN</name>
<evidence type="ECO:0000313" key="2">
    <source>
        <dbReference type="Proteomes" id="UP000245207"/>
    </source>
</evidence>
<reference evidence="1 2" key="1">
    <citation type="journal article" date="2018" name="Mol. Plant">
        <title>The genome of Artemisia annua provides insight into the evolution of Asteraceae family and artemisinin biosynthesis.</title>
        <authorList>
            <person name="Shen Q."/>
            <person name="Zhang L."/>
            <person name="Liao Z."/>
            <person name="Wang S."/>
            <person name="Yan T."/>
            <person name="Shi P."/>
            <person name="Liu M."/>
            <person name="Fu X."/>
            <person name="Pan Q."/>
            <person name="Wang Y."/>
            <person name="Lv Z."/>
            <person name="Lu X."/>
            <person name="Zhang F."/>
            <person name="Jiang W."/>
            <person name="Ma Y."/>
            <person name="Chen M."/>
            <person name="Hao X."/>
            <person name="Li L."/>
            <person name="Tang Y."/>
            <person name="Lv G."/>
            <person name="Zhou Y."/>
            <person name="Sun X."/>
            <person name="Brodelius P.E."/>
            <person name="Rose J.K.C."/>
            <person name="Tang K."/>
        </authorList>
    </citation>
    <scope>NUCLEOTIDE SEQUENCE [LARGE SCALE GENOMIC DNA]</scope>
    <source>
        <strain evidence="2">cv. Huhao1</strain>
        <tissue evidence="1">Leaf</tissue>
    </source>
</reference>
<dbReference type="EMBL" id="PKPP01001936">
    <property type="protein sequence ID" value="PWA78835.1"/>
    <property type="molecule type" value="Genomic_DNA"/>
</dbReference>
<keyword evidence="2" id="KW-1185">Reference proteome</keyword>
<dbReference type="AlphaFoldDB" id="A0A2U1NZ95"/>
<protein>
    <submittedName>
        <fullName evidence="1">Uncharacterized protein</fullName>
    </submittedName>
</protein>
<evidence type="ECO:0000313" key="1">
    <source>
        <dbReference type="EMBL" id="PWA78835.1"/>
    </source>
</evidence>